<feature type="compositionally biased region" description="Basic and acidic residues" evidence="1">
    <location>
        <begin position="434"/>
        <end position="446"/>
    </location>
</feature>
<feature type="region of interest" description="Disordered" evidence="1">
    <location>
        <begin position="522"/>
        <end position="544"/>
    </location>
</feature>
<feature type="region of interest" description="Disordered" evidence="1">
    <location>
        <begin position="702"/>
        <end position="766"/>
    </location>
</feature>
<evidence type="ECO:0000256" key="1">
    <source>
        <dbReference type="SAM" id="MobiDB-lite"/>
    </source>
</evidence>
<dbReference type="GO" id="GO:0030490">
    <property type="term" value="P:maturation of SSU-rRNA"/>
    <property type="evidence" value="ECO:0007669"/>
    <property type="project" value="TreeGrafter"/>
</dbReference>
<accession>A0A182W1D9</accession>
<dbReference type="AlphaFoldDB" id="A0A182W1D9"/>
<proteinExistence type="predicted"/>
<feature type="compositionally biased region" description="Basic and acidic residues" evidence="1">
    <location>
        <begin position="706"/>
        <end position="718"/>
    </location>
</feature>
<feature type="region of interest" description="Disordered" evidence="1">
    <location>
        <begin position="469"/>
        <end position="494"/>
    </location>
</feature>
<dbReference type="EnsemblMetazoa" id="AMIN004148-RA">
    <property type="protein sequence ID" value="AMIN004148-PA"/>
    <property type="gene ID" value="AMIN004148"/>
</dbReference>
<feature type="region of interest" description="Disordered" evidence="1">
    <location>
        <begin position="391"/>
        <end position="456"/>
    </location>
</feature>
<feature type="compositionally biased region" description="Acidic residues" evidence="1">
    <location>
        <begin position="235"/>
        <end position="249"/>
    </location>
</feature>
<protein>
    <recommendedName>
        <fullName evidence="4">Serum response factor-binding protein 1</fullName>
    </recommendedName>
</protein>
<evidence type="ECO:0000313" key="2">
    <source>
        <dbReference type="EnsemblMetazoa" id="AMIN004148-PA"/>
    </source>
</evidence>
<reference evidence="2" key="2">
    <citation type="submission" date="2020-05" db="UniProtKB">
        <authorList>
            <consortium name="EnsemblMetazoa"/>
        </authorList>
    </citation>
    <scope>IDENTIFICATION</scope>
    <source>
        <strain evidence="2">MINIMUS1</strain>
    </source>
</reference>
<dbReference type="PANTHER" id="PTHR23325:SF1">
    <property type="entry name" value="SERUM RESPONSE FACTOR-BINDING PROTEIN 1"/>
    <property type="match status" value="1"/>
</dbReference>
<feature type="compositionally biased region" description="Polar residues" evidence="1">
    <location>
        <begin position="675"/>
        <end position="685"/>
    </location>
</feature>
<dbReference type="VEuPathDB" id="VectorBase:AMIN004148"/>
<feature type="compositionally biased region" description="Polar residues" evidence="1">
    <location>
        <begin position="599"/>
        <end position="613"/>
    </location>
</feature>
<dbReference type="InterPro" id="IPR037393">
    <property type="entry name" value="Bud22/SRFB1"/>
</dbReference>
<organism evidence="2 3">
    <name type="scientific">Anopheles minimus</name>
    <dbReference type="NCBI Taxonomy" id="112268"/>
    <lineage>
        <taxon>Eukaryota</taxon>
        <taxon>Metazoa</taxon>
        <taxon>Ecdysozoa</taxon>
        <taxon>Arthropoda</taxon>
        <taxon>Hexapoda</taxon>
        <taxon>Insecta</taxon>
        <taxon>Pterygota</taxon>
        <taxon>Neoptera</taxon>
        <taxon>Endopterygota</taxon>
        <taxon>Diptera</taxon>
        <taxon>Nematocera</taxon>
        <taxon>Culicoidea</taxon>
        <taxon>Culicidae</taxon>
        <taxon>Anophelinae</taxon>
        <taxon>Anopheles</taxon>
    </lineage>
</organism>
<feature type="region of interest" description="Disordered" evidence="1">
    <location>
        <begin position="643"/>
        <end position="685"/>
    </location>
</feature>
<feature type="compositionally biased region" description="Polar residues" evidence="1">
    <location>
        <begin position="473"/>
        <end position="487"/>
    </location>
</feature>
<feature type="compositionally biased region" description="Polar residues" evidence="1">
    <location>
        <begin position="523"/>
        <end position="537"/>
    </location>
</feature>
<dbReference type="Proteomes" id="UP000075920">
    <property type="component" value="Unassembled WGS sequence"/>
</dbReference>
<feature type="region of interest" description="Disordered" evidence="1">
    <location>
        <begin position="599"/>
        <end position="619"/>
    </location>
</feature>
<feature type="compositionally biased region" description="Polar residues" evidence="1">
    <location>
        <begin position="424"/>
        <end position="433"/>
    </location>
</feature>
<reference evidence="3" key="1">
    <citation type="submission" date="2013-03" db="EMBL/GenBank/DDBJ databases">
        <title>The Genome Sequence of Anopheles minimus MINIMUS1.</title>
        <authorList>
            <consortium name="The Broad Institute Genomics Platform"/>
            <person name="Neafsey D.E."/>
            <person name="Walton C."/>
            <person name="Walker B."/>
            <person name="Young S.K."/>
            <person name="Zeng Q."/>
            <person name="Gargeya S."/>
            <person name="Fitzgerald M."/>
            <person name="Haas B."/>
            <person name="Abouelleil A."/>
            <person name="Allen A.W."/>
            <person name="Alvarado L."/>
            <person name="Arachchi H.M."/>
            <person name="Berlin A.M."/>
            <person name="Chapman S.B."/>
            <person name="Gainer-Dewar J."/>
            <person name="Goldberg J."/>
            <person name="Griggs A."/>
            <person name="Gujja S."/>
            <person name="Hansen M."/>
            <person name="Howarth C."/>
            <person name="Imamovic A."/>
            <person name="Ireland A."/>
            <person name="Larimer J."/>
            <person name="McCowan C."/>
            <person name="Murphy C."/>
            <person name="Pearson M."/>
            <person name="Poon T.W."/>
            <person name="Priest M."/>
            <person name="Roberts A."/>
            <person name="Saif S."/>
            <person name="Shea T."/>
            <person name="Sisk P."/>
            <person name="Sykes S."/>
            <person name="Wortman J."/>
            <person name="Nusbaum C."/>
            <person name="Birren B."/>
        </authorList>
    </citation>
    <scope>NUCLEOTIDE SEQUENCE [LARGE SCALE GENOMIC DNA]</scope>
    <source>
        <strain evidence="3">MINIMUS1</strain>
    </source>
</reference>
<feature type="compositionally biased region" description="Basic and acidic residues" evidence="1">
    <location>
        <begin position="200"/>
        <end position="219"/>
    </location>
</feature>
<evidence type="ECO:0008006" key="4">
    <source>
        <dbReference type="Google" id="ProtNLM"/>
    </source>
</evidence>
<dbReference type="GO" id="GO:0005634">
    <property type="term" value="C:nucleus"/>
    <property type="evidence" value="ECO:0007669"/>
    <property type="project" value="TreeGrafter"/>
</dbReference>
<feature type="compositionally biased region" description="Basic residues" evidence="1">
    <location>
        <begin position="152"/>
        <end position="172"/>
    </location>
</feature>
<dbReference type="PANTHER" id="PTHR23325">
    <property type="entry name" value="SERUM RESPONSE FACTOR-BINDING"/>
    <property type="match status" value="1"/>
</dbReference>
<sequence length="766" mass="85177">MDKSILMKEIRTLHSLVKATRIQMIRKLIRDHKGWAARAKANSSNLRAKRKAETIETILNHIKSIRSSVLVEEVIRYQPLQNGESSESAPLAHRSMARLLQDAKLNRHLKSLESQFGAGASSKLLEVFQNRRIIKSSVAKKQRKERIVKLLEKKKKKAEKKAKRTTPLKKKAGKTEKAKTEQPNIGHETDEEEHQTTAVCEKKAGKTEKAKTEQPNIDHETDEEENQTTAVCDSYESDDDAEELDMERDDSDKSDGGVEPDQHRKLNISVCEDGNNSSDEESIDHRLEELPHVKHNSMAERNDPPRMSKPYNKKFDQTDRQNVQLPKKKRSVNYKAPEEEDEKDGYEMITDSFFVTDTGARYVAVAPKFKPQVNDVMEEDVNKESWKLINRKKRRDQQWEEADNNEAFQTDSKRPKQRKMGMNHFTNGRSAAHSSDKSSIKNEDLHPSWAAKQAQKGIKPFAGKKVVFDAEDNSGSAPSYPQQSSGKYNAKNDDLHPSWAAKQAQKGIKPFAGKKVVFDAEDNSGSVPSYPQQSSGKYNAKNDDLHPSWAAKQAQKGIKPFAGKKIVFGAEDDSGSFSPVKPFAGKNISSGVAYTNGADATSSKKPFVTNNRTSDLHPSWAAKQAQSGIKSFAGKKTVFDDEESGNADVKTNGTINVAPKSIPKHDRHLSGAAKQATSKAQSTDLHPSWAAKQARKAIPPFTGKKVVFDNEQTAREKATTAGVRGSYGGPKSQPNNTPSDLHPSWAAKQAQSGIKPFAGTKISFDD</sequence>
<feature type="region of interest" description="Disordered" evidence="1">
    <location>
        <begin position="152"/>
        <end position="343"/>
    </location>
</feature>
<keyword evidence="3" id="KW-1185">Reference proteome</keyword>
<evidence type="ECO:0000313" key="3">
    <source>
        <dbReference type="Proteomes" id="UP000075920"/>
    </source>
</evidence>
<dbReference type="GO" id="GO:0030686">
    <property type="term" value="C:90S preribosome"/>
    <property type="evidence" value="ECO:0007669"/>
    <property type="project" value="TreeGrafter"/>
</dbReference>
<feature type="compositionally biased region" description="Basic and acidic residues" evidence="1">
    <location>
        <begin position="283"/>
        <end position="306"/>
    </location>
</feature>
<dbReference type="STRING" id="112268.A0A182W1D9"/>
<feature type="compositionally biased region" description="Basic and acidic residues" evidence="1">
    <location>
        <begin position="250"/>
        <end position="264"/>
    </location>
</feature>
<name>A0A182W1D9_9DIPT</name>